<reference evidence="5" key="3">
    <citation type="submission" date="2023-06" db="EMBL/GenBank/DDBJ databases">
        <authorList>
            <consortium name="PulseNet: The National Subtyping Network for Foodborne Disease Surveillance"/>
        </authorList>
    </citation>
    <scope>NUCLEOTIDE SEQUENCE</scope>
    <source>
        <strain evidence="5">PNUSAC035917</strain>
    </source>
</reference>
<dbReference type="SUPFAM" id="SSF109604">
    <property type="entry name" value="HD-domain/PDEase-like"/>
    <property type="match status" value="1"/>
</dbReference>
<feature type="transmembrane region" description="Helical" evidence="1">
    <location>
        <begin position="74"/>
        <end position="92"/>
    </location>
</feature>
<evidence type="ECO:0000313" key="7">
    <source>
        <dbReference type="Proteomes" id="UP000349590"/>
    </source>
</evidence>
<dbReference type="AlphaFoldDB" id="A0A1J6QEL7"/>
<dbReference type="Proteomes" id="UP000349590">
    <property type="component" value="Unassembled WGS sequence"/>
</dbReference>
<proteinExistence type="predicted"/>
<evidence type="ECO:0000313" key="5">
    <source>
        <dbReference type="EMBL" id="ELD5187598.1"/>
    </source>
</evidence>
<reference evidence="3 7" key="2">
    <citation type="submission" date="2019-04" db="EMBL/GenBank/DDBJ databases">
        <authorList>
            <consortium name="PulseNet: The National Subtyping Network for Foodborne Disease Surveillance"/>
            <person name="Tarr C.L."/>
            <person name="Trees E."/>
            <person name="Katz L.S."/>
            <person name="Carleton-Romer H.A."/>
            <person name="Stroika S."/>
            <person name="Kucerova Z."/>
            <person name="Roache K.F."/>
            <person name="Sabol A.L."/>
            <person name="Besser J."/>
            <person name="Gerner-Smidt P."/>
        </authorList>
    </citation>
    <scope>NUCLEOTIDE SEQUENCE [LARGE SCALE GENOMIC DNA]</scope>
    <source>
        <strain evidence="3 7">PNUSAC009041</strain>
    </source>
</reference>
<sequence>MFDLIENVMSFIYRHQLIRKVVWQIIITFVSIFLFLTFLFWVNLEKMGYSSFNFSLLLNLQAYIFLLWEYSREIACFLIIEQAFFILLLWYMNNKLKNPSNDKEVAHIHIKELAKIWLEDDNTPMIDTSRQATEKANIIMVNKQVRDSIISLANLKQDISQIFLNDIIKPNLEKIHPKHLEMIIKLLQLLEENIACPSVVQLFEGDPNSAYGKISARRKDGERVDTVTLDGKTRFDIYEKISLLRHSLNVAYKIIELLNESKEYKSFKKTLFGKAIIVALGHDIGKINNFTLRESYIKEQRLKGDSKQAFMNLKRMQEHQKISYIIFYELFKNYPDLKELATVVQGHHLGSIDKDDKLLKLLIDADKQTRDYELDAYLQNSEEFEKIRNKELESIITTVPQKNNLVHENTQKTISKTPEKKTQTIQNKTQNESAENEISILDLKELQDRFVLNFNEFKKQFFLFVAEDNSKEFQELVYTFAFKNTEKEFYKNKKDLFILVECGVINGNRTDTMNYFYDLSDEINKKLNKKIKIGFAMFRDCKDINEAIDGCKKALEYAKNNNQVVYYDYKDLKISNSDKILISDNTEVKITESVKIQEKTDTITTDNQVNTLEEIDKLKQKTIDTQTIENMFEMIENKVQEVEYSLSQEENFDIPLIEAKFIEILKSKINTFKRKGFTKSPQAISFKNYVLFSHECLLESLAKALNVKNENLNAKLNFLIRYYRNHPDENKRLIWFVNVDKGFYYSTYLLRFDERQDEVFFCVPFDGKRAFGMSISELSIHKDNSGLRNCIVKPYVKKEKK</sequence>
<gene>
    <name evidence="4" type="ORF">BFD99_09065</name>
    <name evidence="3" type="ORF">E8P16_03525</name>
    <name evidence="5" type="ORF">QQI97_001813</name>
</gene>
<feature type="transmembrane region" description="Helical" evidence="1">
    <location>
        <begin position="21"/>
        <end position="42"/>
    </location>
</feature>
<evidence type="ECO:0000256" key="1">
    <source>
        <dbReference type="SAM" id="Phobius"/>
    </source>
</evidence>
<dbReference type="EMBL" id="ABMIIH010000014">
    <property type="protein sequence ID" value="ELD5187598.1"/>
    <property type="molecule type" value="Genomic_DNA"/>
</dbReference>
<dbReference type="RefSeq" id="WP_019108606.1">
    <property type="nucleotide sequence ID" value="NZ_CATQGH010000005.1"/>
</dbReference>
<dbReference type="EMBL" id="AACNRY010000028">
    <property type="protein sequence ID" value="EAL3736114.1"/>
    <property type="molecule type" value="Genomic_DNA"/>
</dbReference>
<evidence type="ECO:0000313" key="6">
    <source>
        <dbReference type="Proteomes" id="UP000335162"/>
    </source>
</evidence>
<protein>
    <submittedName>
        <fullName evidence="3">HD domain-containing protein</fullName>
    </submittedName>
</protein>
<dbReference type="EMBL" id="AACCII010000003">
    <property type="protein sequence ID" value="EAJ9718519.1"/>
    <property type="molecule type" value="Genomic_DNA"/>
</dbReference>
<dbReference type="Gene3D" id="1.10.3210.10">
    <property type="entry name" value="Hypothetical protein af1432"/>
    <property type="match status" value="1"/>
</dbReference>
<comment type="caution">
    <text evidence="3">The sequence shown here is derived from an EMBL/GenBank/DDBJ whole genome shotgun (WGS) entry which is preliminary data.</text>
</comment>
<dbReference type="Proteomes" id="UP000335162">
    <property type="component" value="Unassembled WGS sequence"/>
</dbReference>
<feature type="domain" description="HD Cas3-type" evidence="2">
    <location>
        <begin position="240"/>
        <end position="412"/>
    </location>
</feature>
<keyword evidence="1" id="KW-0472">Membrane</keyword>
<keyword evidence="1" id="KW-1133">Transmembrane helix</keyword>
<organism evidence="3 7">
    <name type="scientific">Campylobacter jejuni</name>
    <dbReference type="NCBI Taxonomy" id="197"/>
    <lineage>
        <taxon>Bacteria</taxon>
        <taxon>Pseudomonadati</taxon>
        <taxon>Campylobacterota</taxon>
        <taxon>Epsilonproteobacteria</taxon>
        <taxon>Campylobacterales</taxon>
        <taxon>Campylobacteraceae</taxon>
        <taxon>Campylobacter</taxon>
    </lineage>
</organism>
<feature type="transmembrane region" description="Helical" evidence="1">
    <location>
        <begin position="48"/>
        <end position="67"/>
    </location>
</feature>
<evidence type="ECO:0000313" key="3">
    <source>
        <dbReference type="EMBL" id="EAJ9718519.1"/>
    </source>
</evidence>
<reference evidence="4 6" key="1">
    <citation type="submission" date="2018-05" db="EMBL/GenBank/DDBJ databases">
        <authorList>
            <consortium name="NARMS: The National Antimicrobial Resistance Monitoring System"/>
        </authorList>
    </citation>
    <scope>NUCLEOTIDE SEQUENCE [LARGE SCALE GENOMIC DNA]</scope>
    <source>
        <strain evidence="4 6">FSIS1607212</strain>
    </source>
</reference>
<dbReference type="InterPro" id="IPR006483">
    <property type="entry name" value="CRISPR-assoc_Cas3_HD"/>
</dbReference>
<accession>A0A1J6QEL7</accession>
<evidence type="ECO:0000259" key="2">
    <source>
        <dbReference type="Pfam" id="PF18019"/>
    </source>
</evidence>
<evidence type="ECO:0000313" key="4">
    <source>
        <dbReference type="EMBL" id="EAL3736114.1"/>
    </source>
</evidence>
<keyword evidence="1" id="KW-0812">Transmembrane</keyword>
<name>A0A1J6QEL7_CAMJU</name>
<dbReference type="Proteomes" id="UP001183411">
    <property type="component" value="Unassembled WGS sequence"/>
</dbReference>
<dbReference type="Pfam" id="PF18019">
    <property type="entry name" value="Cas3_HD"/>
    <property type="match status" value="1"/>
</dbReference>